<dbReference type="GO" id="GO:0016020">
    <property type="term" value="C:membrane"/>
    <property type="evidence" value="ECO:0007669"/>
    <property type="project" value="TreeGrafter"/>
</dbReference>
<dbReference type="InterPro" id="IPR005025">
    <property type="entry name" value="FMN_Rdtase-like_dom"/>
</dbReference>
<dbReference type="KEGG" id="pprc:PFLCHA0_c45290"/>
<dbReference type="GO" id="GO:0003955">
    <property type="term" value="F:NAD(P)H dehydrogenase (quinone) activity"/>
    <property type="evidence" value="ECO:0007669"/>
    <property type="project" value="InterPro"/>
</dbReference>
<dbReference type="SUPFAM" id="SSF52218">
    <property type="entry name" value="Flavoproteins"/>
    <property type="match status" value="1"/>
</dbReference>
<dbReference type="InterPro" id="IPR008254">
    <property type="entry name" value="Flavodoxin/NO_synth"/>
</dbReference>
<keyword evidence="4" id="KW-0288">FMN</keyword>
<dbReference type="EMBL" id="CP003190">
    <property type="protein sequence ID" value="AGL86284.1"/>
    <property type="molecule type" value="Genomic_DNA"/>
</dbReference>
<dbReference type="Gene3D" id="3.40.50.360">
    <property type="match status" value="1"/>
</dbReference>
<evidence type="ECO:0000259" key="6">
    <source>
        <dbReference type="PROSITE" id="PS50902"/>
    </source>
</evidence>
<dbReference type="PANTHER" id="PTHR30546:SF23">
    <property type="entry name" value="FLAVOPROTEIN-LIKE PROTEIN YCP4-RELATED"/>
    <property type="match status" value="1"/>
</dbReference>
<protein>
    <submittedName>
        <fullName evidence="7">Flavoprotein WrbA</fullName>
    </submittedName>
</protein>
<evidence type="ECO:0000313" key="7">
    <source>
        <dbReference type="EMBL" id="AGL86284.1"/>
    </source>
</evidence>
<dbReference type="eggNOG" id="COG0655">
    <property type="taxonomic scope" value="Bacteria"/>
</dbReference>
<organism evidence="7 8">
    <name type="scientific">Pseudomonas protegens (strain DSM 19095 / LMG 27888 / CFBP 6595 / CHA0)</name>
    <dbReference type="NCBI Taxonomy" id="1124983"/>
    <lineage>
        <taxon>Bacteria</taxon>
        <taxon>Pseudomonadati</taxon>
        <taxon>Pseudomonadota</taxon>
        <taxon>Gammaproteobacteria</taxon>
        <taxon>Pseudomonadales</taxon>
        <taxon>Pseudomonadaceae</taxon>
        <taxon>Pseudomonas</taxon>
    </lineage>
</organism>
<name>A0A2C9ERI6_PSEPH</name>
<evidence type="ECO:0000256" key="3">
    <source>
        <dbReference type="ARBA" id="ARBA00022630"/>
    </source>
</evidence>
<dbReference type="AlphaFoldDB" id="A0A2C9ERI6"/>
<evidence type="ECO:0000256" key="1">
    <source>
        <dbReference type="ARBA" id="ARBA00001917"/>
    </source>
</evidence>
<evidence type="ECO:0000256" key="5">
    <source>
        <dbReference type="SAM" id="MobiDB-lite"/>
    </source>
</evidence>
<evidence type="ECO:0000256" key="4">
    <source>
        <dbReference type="ARBA" id="ARBA00022643"/>
    </source>
</evidence>
<dbReference type="NCBIfam" id="NF002999">
    <property type="entry name" value="PRK03767.1"/>
    <property type="match status" value="1"/>
</dbReference>
<reference evidence="8" key="1">
    <citation type="journal article" date="2014" name="Genome Announc.">
        <title>Full-genome sequence of the plant growth-promoting bacterium Pseudomonas protegens CHA0.</title>
        <authorList>
            <person name="Jousset A."/>
            <person name="Schuldes J."/>
            <person name="Keel C."/>
            <person name="Maurhofer M."/>
            <person name="Daniel R."/>
            <person name="Scheu S."/>
            <person name="Thuermer A."/>
        </authorList>
    </citation>
    <scope>NUCLEOTIDE SEQUENCE [LARGE SCALE GENOMIC DNA]</scope>
    <source>
        <strain evidence="8">DSM 19095 / LMG 27888 / CFBP 6595 / CHA0</strain>
    </source>
</reference>
<gene>
    <name evidence="7" type="primary">wrbA</name>
    <name evidence="7" type="ORF">PFLCHA0_c45290</name>
</gene>
<keyword evidence="3" id="KW-0285">Flavoprotein</keyword>
<comment type="cofactor">
    <cofactor evidence="1">
        <name>FMN</name>
        <dbReference type="ChEBI" id="CHEBI:58210"/>
    </cofactor>
</comment>
<dbReference type="InterPro" id="IPR001226">
    <property type="entry name" value="Flavodoxin_CS"/>
</dbReference>
<dbReference type="PANTHER" id="PTHR30546">
    <property type="entry name" value="FLAVODOXIN-RELATED PROTEIN WRBA-RELATED"/>
    <property type="match status" value="1"/>
</dbReference>
<dbReference type="InterPro" id="IPR029039">
    <property type="entry name" value="Flavoprotein-like_sf"/>
</dbReference>
<dbReference type="InterPro" id="IPR010089">
    <property type="entry name" value="Flavoprotein_WrbA-like"/>
</dbReference>
<dbReference type="Proteomes" id="UP000013940">
    <property type="component" value="Chromosome"/>
</dbReference>
<evidence type="ECO:0000256" key="2">
    <source>
        <dbReference type="ARBA" id="ARBA00006961"/>
    </source>
</evidence>
<dbReference type="NCBIfam" id="TIGR01755">
    <property type="entry name" value="flav_wrbA"/>
    <property type="match status" value="1"/>
</dbReference>
<feature type="domain" description="Flavodoxin-like" evidence="6">
    <location>
        <begin position="127"/>
        <end position="311"/>
    </location>
</feature>
<accession>A0A2C9ERI6</accession>
<evidence type="ECO:0000313" key="8">
    <source>
        <dbReference type="Proteomes" id="UP000013940"/>
    </source>
</evidence>
<feature type="region of interest" description="Disordered" evidence="5">
    <location>
        <begin position="1"/>
        <end position="117"/>
    </location>
</feature>
<dbReference type="Pfam" id="PF03358">
    <property type="entry name" value="FMN_red"/>
    <property type="match status" value="1"/>
</dbReference>
<dbReference type="PROSITE" id="PS50902">
    <property type="entry name" value="FLAVODOXIN_LIKE"/>
    <property type="match status" value="1"/>
</dbReference>
<dbReference type="GO" id="GO:0009055">
    <property type="term" value="F:electron transfer activity"/>
    <property type="evidence" value="ECO:0007669"/>
    <property type="project" value="InterPro"/>
</dbReference>
<dbReference type="FunFam" id="3.40.50.360:FF:000001">
    <property type="entry name" value="NAD(P)H dehydrogenase (Quinone) FQR1-like"/>
    <property type="match status" value="1"/>
</dbReference>
<dbReference type="PROSITE" id="PS00201">
    <property type="entry name" value="FLAVODOXIN"/>
    <property type="match status" value="1"/>
</dbReference>
<proteinExistence type="inferred from homology"/>
<dbReference type="HOGENOM" id="CLU_862956_0_0_6"/>
<sequence length="322" mass="33944">MRPAHDRSDALSQPALLEIPRCAGTSGTTRPGPDRGPLPGNPTGCRPVAQPSGQARPQRAPAIAHRRGRVQDPQPGRPEPQRRATGRRHCPAPETHGAADSRSRRQGHHWPAAGKRAGDPALSAPYILVLYYSRNGSTNEMARQIARGVEQAGLEARLRTVPAISAECEAVTPDIPDSGALYASLDDLKHCSGLALGSPTRFGNMAAPLKYFLDGTSNLWLTGALVGKPAGVFTSTASLHGGQEATLLSMMLPLLHHGMLITGLPYSESALLETRGGGTPYGASHHAGADGKSPLDEHEIALCRALGLRLAKTALRLENGRG</sequence>
<dbReference type="GO" id="GO:0010181">
    <property type="term" value="F:FMN binding"/>
    <property type="evidence" value="ECO:0007669"/>
    <property type="project" value="InterPro"/>
</dbReference>
<comment type="similarity">
    <text evidence="2">Belongs to the WrbA family.</text>
</comment>